<dbReference type="GO" id="GO:0047734">
    <property type="term" value="F:CDP-glycerol diphosphatase activity"/>
    <property type="evidence" value="ECO:0007669"/>
    <property type="project" value="TreeGrafter"/>
</dbReference>
<dbReference type="AlphaFoldDB" id="A0A7S3RR59"/>
<proteinExistence type="predicted"/>
<evidence type="ECO:0000256" key="1">
    <source>
        <dbReference type="SAM" id="SignalP"/>
    </source>
</evidence>
<dbReference type="Gene3D" id="3.60.21.10">
    <property type="match status" value="1"/>
</dbReference>
<accession>A0A7S3RR59</accession>
<keyword evidence="1" id="KW-0732">Signal</keyword>
<sequence length="391" mass="41401">MRALLRLHTPAAACALAASAALASSASSEPSAAGRPLFRFGVIADIQYCDCDDASNFAGTEIRKYRGTLEQTRRAVEHWNALREPSAACILNLGDIIDGQNAGGYGAGLTFDGPQSEAALGRVCGALSACKAPIYHAVGNHELYNFDWAGLRARLQMPEAGSVVTEGGSDAAGADAAAALRPVSWQPCKGWTFVLLNAYAVSMEQPRALPGYRAAAELLQRHNPSCYEAVVAGKSGVNFFAGIEDPRLLRYVPFNGGLGEAQLSWLREEVRAAVARDDRIVVLSHLPMYEPAASARTLLYDADEALALLQAEGGGRVVAVLAGHLHRGGYAADESGIHHVTLQSPLNYRDSFGHVDVHADRLELIGAPGGEFISRTLPFPAKAARCPASAL</sequence>
<organism evidence="3">
    <name type="scientific">Emiliania huxleyi</name>
    <name type="common">Coccolithophore</name>
    <name type="synonym">Pontosphaera huxleyi</name>
    <dbReference type="NCBI Taxonomy" id="2903"/>
    <lineage>
        <taxon>Eukaryota</taxon>
        <taxon>Haptista</taxon>
        <taxon>Haptophyta</taxon>
        <taxon>Prymnesiophyceae</taxon>
        <taxon>Isochrysidales</taxon>
        <taxon>Noelaerhabdaceae</taxon>
        <taxon>Emiliania</taxon>
    </lineage>
</organism>
<dbReference type="InterPro" id="IPR004843">
    <property type="entry name" value="Calcineurin-like_PHP"/>
</dbReference>
<dbReference type="EMBL" id="HBIR01009322">
    <property type="protein sequence ID" value="CAE0532437.1"/>
    <property type="molecule type" value="Transcribed_RNA"/>
</dbReference>
<evidence type="ECO:0000259" key="2">
    <source>
        <dbReference type="Pfam" id="PF00149"/>
    </source>
</evidence>
<protein>
    <recommendedName>
        <fullName evidence="2">Calcineurin-like phosphoesterase domain-containing protein</fullName>
    </recommendedName>
</protein>
<reference evidence="3" key="1">
    <citation type="submission" date="2021-01" db="EMBL/GenBank/DDBJ databases">
        <authorList>
            <person name="Corre E."/>
            <person name="Pelletier E."/>
            <person name="Niang G."/>
            <person name="Scheremetjew M."/>
            <person name="Finn R."/>
            <person name="Kale V."/>
            <person name="Holt S."/>
            <person name="Cochrane G."/>
            <person name="Meng A."/>
            <person name="Brown T."/>
            <person name="Cohen L."/>
        </authorList>
    </citation>
    <scope>NUCLEOTIDE SEQUENCE</scope>
    <source>
        <strain evidence="3">379</strain>
    </source>
</reference>
<dbReference type="GO" id="GO:0030145">
    <property type="term" value="F:manganese ion binding"/>
    <property type="evidence" value="ECO:0007669"/>
    <property type="project" value="TreeGrafter"/>
</dbReference>
<dbReference type="Pfam" id="PF00149">
    <property type="entry name" value="Metallophos"/>
    <property type="match status" value="1"/>
</dbReference>
<dbReference type="GO" id="GO:0008663">
    <property type="term" value="F:2',3'-cyclic-nucleotide 2'-phosphodiesterase activity"/>
    <property type="evidence" value="ECO:0007669"/>
    <property type="project" value="TreeGrafter"/>
</dbReference>
<feature type="signal peptide" evidence="1">
    <location>
        <begin position="1"/>
        <end position="28"/>
    </location>
</feature>
<feature type="chain" id="PRO_5031469708" description="Calcineurin-like phosphoesterase domain-containing protein" evidence="1">
    <location>
        <begin position="29"/>
        <end position="391"/>
    </location>
</feature>
<dbReference type="SUPFAM" id="SSF56300">
    <property type="entry name" value="Metallo-dependent phosphatases"/>
    <property type="match status" value="1"/>
</dbReference>
<evidence type="ECO:0000313" key="3">
    <source>
        <dbReference type="EMBL" id="CAE0532437.1"/>
    </source>
</evidence>
<gene>
    <name evidence="3" type="ORF">EHUX00137_LOCUS6477</name>
</gene>
<dbReference type="InterPro" id="IPR029052">
    <property type="entry name" value="Metallo-depent_PP-like"/>
</dbReference>
<feature type="domain" description="Calcineurin-like phosphoesterase" evidence="2">
    <location>
        <begin position="38"/>
        <end position="327"/>
    </location>
</feature>
<name>A0A7S3RR59_EMIHU</name>
<dbReference type="PANTHER" id="PTHR16509:SF1">
    <property type="entry name" value="MANGANESE-DEPENDENT ADP-RIBOSE_CDP-ALCOHOL DIPHOSPHATASE"/>
    <property type="match status" value="1"/>
</dbReference>
<dbReference type="PANTHER" id="PTHR16509">
    <property type="match status" value="1"/>
</dbReference>
<dbReference type="GO" id="GO:0047631">
    <property type="term" value="F:ADP-ribose diphosphatase activity"/>
    <property type="evidence" value="ECO:0007669"/>
    <property type="project" value="TreeGrafter"/>
</dbReference>